<keyword evidence="3" id="KW-1185">Reference proteome</keyword>
<name>A0A9P0KKU9_ACAOB</name>
<evidence type="ECO:0000256" key="1">
    <source>
        <dbReference type="SAM" id="MobiDB-lite"/>
    </source>
</evidence>
<reference evidence="2" key="1">
    <citation type="submission" date="2022-03" db="EMBL/GenBank/DDBJ databases">
        <authorList>
            <person name="Sayadi A."/>
        </authorList>
    </citation>
    <scope>NUCLEOTIDE SEQUENCE</scope>
</reference>
<accession>A0A9P0KKU9</accession>
<feature type="region of interest" description="Disordered" evidence="1">
    <location>
        <begin position="336"/>
        <end position="356"/>
    </location>
</feature>
<dbReference type="InterPro" id="IPR006594">
    <property type="entry name" value="LisH"/>
</dbReference>
<feature type="region of interest" description="Disordered" evidence="1">
    <location>
        <begin position="369"/>
        <end position="432"/>
    </location>
</feature>
<evidence type="ECO:0000313" key="3">
    <source>
        <dbReference type="Proteomes" id="UP001152888"/>
    </source>
</evidence>
<protein>
    <submittedName>
        <fullName evidence="2">Uncharacterized protein</fullName>
    </submittedName>
</protein>
<comment type="caution">
    <text evidence="2">The sequence shown here is derived from an EMBL/GenBank/DDBJ whole genome shotgun (WGS) entry which is preliminary data.</text>
</comment>
<dbReference type="EMBL" id="CAKOFQ010006852">
    <property type="protein sequence ID" value="CAH1976941.1"/>
    <property type="molecule type" value="Genomic_DNA"/>
</dbReference>
<sequence length="559" mass="64080">MEGDITGTQDIATVYETIFLFLKNQKLFKTAETLEKECEIVIPNASGKVFFRTYQRLGIVGKPTKSFVDKRIVLETFSQTQTDSTNMKKDAKKPCSLNCDLLRSRFCQLQEEYKKLLAVTCELTNALQMNILGQAQNVSCVLEECKNIYPSLFETSTEENKAGFWESPEAKIESRLSRDGESDALEKPEPELIYSNVPQLNLDCFQHDQSTSSSNHLSPHTPLTEREIKNILENILKRVLSILEQNEKGYSTDGTNDCCDSNQTCNDCKNEISKMLDRIVFKVLESPRCRTSRPSPVRRHSASTASCRTKLEMQPINTMAKNNEYLIKVPSEVENKAANDSGNKNDNVYDDLSENQQIKDRAVSLEDVMRSQNKSISHSRNDDLPSTNINSHTCNPTQRFIKNEDVTKNPSNKKISLEQRSPRQQRPSMDSKRLKPPVFRYFSYAKTPMCYMEHCRLLQDGNRNCRCMKCVPGQSRYYCGCYDIISKEIDEEVSNISNEQASIRTNYFKNIHRRREIGIPPILEQYIYGSKCSLCEDMICKCAFESRPKLRRTPPDESV</sequence>
<dbReference type="PROSITE" id="PS50896">
    <property type="entry name" value="LISH"/>
    <property type="match status" value="1"/>
</dbReference>
<dbReference type="AlphaFoldDB" id="A0A9P0KKU9"/>
<dbReference type="OrthoDB" id="538223at2759"/>
<feature type="compositionally biased region" description="Polar residues" evidence="1">
    <location>
        <begin position="370"/>
        <end position="400"/>
    </location>
</feature>
<dbReference type="Proteomes" id="UP001152888">
    <property type="component" value="Unassembled WGS sequence"/>
</dbReference>
<organism evidence="2 3">
    <name type="scientific">Acanthoscelides obtectus</name>
    <name type="common">Bean weevil</name>
    <name type="synonym">Bruchus obtectus</name>
    <dbReference type="NCBI Taxonomy" id="200917"/>
    <lineage>
        <taxon>Eukaryota</taxon>
        <taxon>Metazoa</taxon>
        <taxon>Ecdysozoa</taxon>
        <taxon>Arthropoda</taxon>
        <taxon>Hexapoda</taxon>
        <taxon>Insecta</taxon>
        <taxon>Pterygota</taxon>
        <taxon>Neoptera</taxon>
        <taxon>Endopterygota</taxon>
        <taxon>Coleoptera</taxon>
        <taxon>Polyphaga</taxon>
        <taxon>Cucujiformia</taxon>
        <taxon>Chrysomeloidea</taxon>
        <taxon>Chrysomelidae</taxon>
        <taxon>Bruchinae</taxon>
        <taxon>Bruchini</taxon>
        <taxon>Acanthoscelides</taxon>
    </lineage>
</organism>
<gene>
    <name evidence="2" type="ORF">ACAOBT_LOCUS12391</name>
</gene>
<proteinExistence type="predicted"/>
<evidence type="ECO:0000313" key="2">
    <source>
        <dbReference type="EMBL" id="CAH1976941.1"/>
    </source>
</evidence>